<evidence type="ECO:0000256" key="1">
    <source>
        <dbReference type="SAM" id="MobiDB-lite"/>
    </source>
</evidence>
<protein>
    <submittedName>
        <fullName evidence="2">Uncharacterized protein</fullName>
    </submittedName>
</protein>
<reference evidence="3" key="1">
    <citation type="submission" date="2018-11" db="EMBL/GenBank/DDBJ databases">
        <authorList>
            <consortium name="Genoscope - CEA"/>
            <person name="William W."/>
        </authorList>
    </citation>
    <scope>NUCLEOTIDE SEQUENCE</scope>
</reference>
<dbReference type="EMBL" id="LS974619">
    <property type="protein sequence ID" value="CAG7882605.1"/>
    <property type="molecule type" value="Genomic_DNA"/>
</dbReference>
<accession>A0A3P5ZYI2</accession>
<evidence type="ECO:0000313" key="3">
    <source>
        <dbReference type="EMBL" id="VDC81865.1"/>
    </source>
</evidence>
<name>A0A3P5ZYI2_BRACM</name>
<dbReference type="Gramene" id="A03p39480.2_BraZ1">
    <property type="protein sequence ID" value="A03p39480.2_BraZ1.CDS.1"/>
    <property type="gene ID" value="A03g39480.2_BraZ1"/>
</dbReference>
<dbReference type="EMBL" id="LR031572">
    <property type="protein sequence ID" value="VDC81865.1"/>
    <property type="molecule type" value="Genomic_DNA"/>
</dbReference>
<gene>
    <name evidence="3" type="ORF">BRAA03T13083Z</name>
    <name evidence="2" type="ORF">BRAPAZ1V2_A03P39480.2</name>
</gene>
<evidence type="ECO:0000313" key="2">
    <source>
        <dbReference type="EMBL" id="CAG7882605.1"/>
    </source>
</evidence>
<feature type="region of interest" description="Disordered" evidence="1">
    <location>
        <begin position="24"/>
        <end position="44"/>
    </location>
</feature>
<dbReference type="Proteomes" id="UP000694005">
    <property type="component" value="Chromosome A03"/>
</dbReference>
<sequence>MTTIKETHQLQSIHIHCLSHIHRRASIDQSRNHPQHQATKHKET</sequence>
<proteinExistence type="predicted"/>
<organism evidence="3">
    <name type="scientific">Brassica campestris</name>
    <name type="common">Field mustard</name>
    <dbReference type="NCBI Taxonomy" id="3711"/>
    <lineage>
        <taxon>Eukaryota</taxon>
        <taxon>Viridiplantae</taxon>
        <taxon>Streptophyta</taxon>
        <taxon>Embryophyta</taxon>
        <taxon>Tracheophyta</taxon>
        <taxon>Spermatophyta</taxon>
        <taxon>Magnoliopsida</taxon>
        <taxon>eudicotyledons</taxon>
        <taxon>Gunneridae</taxon>
        <taxon>Pentapetalae</taxon>
        <taxon>rosids</taxon>
        <taxon>malvids</taxon>
        <taxon>Brassicales</taxon>
        <taxon>Brassicaceae</taxon>
        <taxon>Brassiceae</taxon>
        <taxon>Brassica</taxon>
    </lineage>
</organism>
<dbReference type="AlphaFoldDB" id="A0A3P5ZYI2"/>